<dbReference type="EMBL" id="HAEG01007069">
    <property type="protein sequence ID" value="SBR78318.1"/>
    <property type="molecule type" value="Transcribed_RNA"/>
</dbReference>
<sequence>MPVNIAAATGLAPSSGLATSLSRWSPPLFTLLRPRCLRSVDGDRVYTVRRIPDAHRRGRG</sequence>
<protein>
    <submittedName>
        <fullName evidence="1">Uncharacterized protein</fullName>
    </submittedName>
</protein>
<reference evidence="1" key="1">
    <citation type="submission" date="2016-05" db="EMBL/GenBank/DDBJ databases">
        <authorList>
            <person name="Lavstsen T."/>
            <person name="Jespersen J.S."/>
        </authorList>
    </citation>
    <scope>NUCLEOTIDE SEQUENCE</scope>
    <source>
        <tissue evidence="1">Brain</tissue>
    </source>
</reference>
<proteinExistence type="predicted"/>
<organism evidence="1">
    <name type="scientific">Nothobranchius pienaari</name>
    <dbReference type="NCBI Taxonomy" id="704102"/>
    <lineage>
        <taxon>Eukaryota</taxon>
        <taxon>Metazoa</taxon>
        <taxon>Chordata</taxon>
        <taxon>Craniata</taxon>
        <taxon>Vertebrata</taxon>
        <taxon>Euteleostomi</taxon>
        <taxon>Actinopterygii</taxon>
        <taxon>Neopterygii</taxon>
        <taxon>Teleostei</taxon>
        <taxon>Neoteleostei</taxon>
        <taxon>Acanthomorphata</taxon>
        <taxon>Ovalentaria</taxon>
        <taxon>Atherinomorphae</taxon>
        <taxon>Cyprinodontiformes</taxon>
        <taxon>Nothobranchiidae</taxon>
        <taxon>Nothobranchius</taxon>
    </lineage>
</organism>
<gene>
    <name evidence="1" type="primary">CU459095.1</name>
</gene>
<evidence type="ECO:0000313" key="1">
    <source>
        <dbReference type="EMBL" id="SBR78318.1"/>
    </source>
</evidence>
<reference evidence="1" key="2">
    <citation type="submission" date="2016-06" db="EMBL/GenBank/DDBJ databases">
        <title>The genome of a short-lived fish provides insights into sex chromosome evolution and the genetic control of aging.</title>
        <authorList>
            <person name="Reichwald K."/>
            <person name="Felder M."/>
            <person name="Petzold A."/>
            <person name="Koch P."/>
            <person name="Groth M."/>
            <person name="Platzer M."/>
        </authorList>
    </citation>
    <scope>NUCLEOTIDE SEQUENCE</scope>
    <source>
        <tissue evidence="1">Brain</tissue>
    </source>
</reference>
<dbReference type="AlphaFoldDB" id="A0A1A8PAN6"/>
<accession>A0A1A8PAN6</accession>
<name>A0A1A8PAN6_9TELE</name>